<dbReference type="PROSITE" id="PS00108">
    <property type="entry name" value="PROTEIN_KINASE_ST"/>
    <property type="match status" value="1"/>
</dbReference>
<feature type="domain" description="Protein kinase" evidence="6">
    <location>
        <begin position="17"/>
        <end position="302"/>
    </location>
</feature>
<dbReference type="InterPro" id="IPR011009">
    <property type="entry name" value="Kinase-like_dom_sf"/>
</dbReference>
<accession>A0A8H6HFT1</accession>
<evidence type="ECO:0000313" key="8">
    <source>
        <dbReference type="Proteomes" id="UP000521943"/>
    </source>
</evidence>
<dbReference type="Gene3D" id="3.30.200.20">
    <property type="entry name" value="Phosphorylase Kinase, domain 1"/>
    <property type="match status" value="1"/>
</dbReference>
<dbReference type="EMBL" id="JACGCI010000111">
    <property type="protein sequence ID" value="KAF6744991.1"/>
    <property type="molecule type" value="Genomic_DNA"/>
</dbReference>
<organism evidence="7 8">
    <name type="scientific">Ephemerocybe angulata</name>
    <dbReference type="NCBI Taxonomy" id="980116"/>
    <lineage>
        <taxon>Eukaryota</taxon>
        <taxon>Fungi</taxon>
        <taxon>Dikarya</taxon>
        <taxon>Basidiomycota</taxon>
        <taxon>Agaricomycotina</taxon>
        <taxon>Agaricomycetes</taxon>
        <taxon>Agaricomycetidae</taxon>
        <taxon>Agaricales</taxon>
        <taxon>Agaricineae</taxon>
        <taxon>Psathyrellaceae</taxon>
        <taxon>Ephemerocybe</taxon>
    </lineage>
</organism>
<comment type="caution">
    <text evidence="7">The sequence shown here is derived from an EMBL/GenBank/DDBJ whole genome shotgun (WGS) entry which is preliminary data.</text>
</comment>
<dbReference type="GO" id="GO:0004674">
    <property type="term" value="F:protein serine/threonine kinase activity"/>
    <property type="evidence" value="ECO:0007669"/>
    <property type="project" value="UniProtKB-KW"/>
</dbReference>
<dbReference type="Pfam" id="PF00069">
    <property type="entry name" value="Pkinase"/>
    <property type="match status" value="1"/>
</dbReference>
<name>A0A8H6HFT1_9AGAR</name>
<dbReference type="PANTHER" id="PTHR45646:SF11">
    <property type="entry name" value="SERINE_THREONINE-PROTEIN KINASE DOA"/>
    <property type="match status" value="1"/>
</dbReference>
<evidence type="ECO:0000256" key="2">
    <source>
        <dbReference type="ARBA" id="ARBA00022679"/>
    </source>
</evidence>
<protein>
    <submittedName>
        <fullName evidence="7">Kinase-like domain-containing protein</fullName>
    </submittedName>
</protein>
<dbReference type="InterPro" id="IPR008271">
    <property type="entry name" value="Ser/Thr_kinase_AS"/>
</dbReference>
<evidence type="ECO:0000313" key="7">
    <source>
        <dbReference type="EMBL" id="KAF6744991.1"/>
    </source>
</evidence>
<dbReference type="PROSITE" id="PS50011">
    <property type="entry name" value="PROTEIN_KINASE_DOM"/>
    <property type="match status" value="1"/>
</dbReference>
<sequence length="302" mass="33308">MQTNGDDADGKVLSSESAYMQALGHGAAGVIYATRNHRTGYLIVIKVYREAEVVSSATAGVIQTIRGGLRNAPRTTYIGAFLDDGYINGHFFITLPLYGLNLRQVMMSNELFPLPANHVKAVAYQLLTAVEFLGSLGLVHTDIKPENIVLCHNTTVVVKTFHGDGLSEKTVLQSPEIRLIDCDGAQSLSPNPVQRYLAGTCQYRAPEISMEMPWSAPVDVFSIGCVLFELQTRTCLLHPTDCVYERLADIEARLGRLPDEFVLQLPTRTRKHLFPTHAGVESVEDNTRPAKVCVVSNEQHRN</sequence>
<dbReference type="SUPFAM" id="SSF56112">
    <property type="entry name" value="Protein kinase-like (PK-like)"/>
    <property type="match status" value="1"/>
</dbReference>
<proteinExistence type="predicted"/>
<dbReference type="GO" id="GO:0005524">
    <property type="term" value="F:ATP binding"/>
    <property type="evidence" value="ECO:0007669"/>
    <property type="project" value="UniProtKB-KW"/>
</dbReference>
<evidence type="ECO:0000256" key="1">
    <source>
        <dbReference type="ARBA" id="ARBA00022527"/>
    </source>
</evidence>
<keyword evidence="8" id="KW-1185">Reference proteome</keyword>
<dbReference type="Gene3D" id="1.10.510.10">
    <property type="entry name" value="Transferase(Phosphotransferase) domain 1"/>
    <property type="match status" value="1"/>
</dbReference>
<dbReference type="InterPro" id="IPR000719">
    <property type="entry name" value="Prot_kinase_dom"/>
</dbReference>
<reference evidence="7 8" key="1">
    <citation type="submission" date="2020-07" db="EMBL/GenBank/DDBJ databases">
        <title>Comparative genomics of pyrophilous fungi reveals a link between fire events and developmental genes.</title>
        <authorList>
            <consortium name="DOE Joint Genome Institute"/>
            <person name="Steindorff A.S."/>
            <person name="Carver A."/>
            <person name="Calhoun S."/>
            <person name="Stillman K."/>
            <person name="Liu H."/>
            <person name="Lipzen A."/>
            <person name="Pangilinan J."/>
            <person name="Labutti K."/>
            <person name="Bruns T.D."/>
            <person name="Grigoriev I.V."/>
        </authorList>
    </citation>
    <scope>NUCLEOTIDE SEQUENCE [LARGE SCALE GENOMIC DNA]</scope>
    <source>
        <strain evidence="7 8">CBS 144469</strain>
    </source>
</reference>
<evidence type="ECO:0000256" key="4">
    <source>
        <dbReference type="ARBA" id="ARBA00022777"/>
    </source>
</evidence>
<dbReference type="AlphaFoldDB" id="A0A8H6HFT1"/>
<keyword evidence="4 7" id="KW-0418">Kinase</keyword>
<keyword evidence="1" id="KW-0723">Serine/threonine-protein kinase</keyword>
<gene>
    <name evidence="7" type="ORF">DFP72DRAFT_824886</name>
</gene>
<dbReference type="InterPro" id="IPR051175">
    <property type="entry name" value="CLK_kinases"/>
</dbReference>
<dbReference type="GO" id="GO:0005634">
    <property type="term" value="C:nucleus"/>
    <property type="evidence" value="ECO:0007669"/>
    <property type="project" value="TreeGrafter"/>
</dbReference>
<evidence type="ECO:0000256" key="5">
    <source>
        <dbReference type="ARBA" id="ARBA00022840"/>
    </source>
</evidence>
<evidence type="ECO:0000256" key="3">
    <source>
        <dbReference type="ARBA" id="ARBA00022741"/>
    </source>
</evidence>
<dbReference type="PANTHER" id="PTHR45646">
    <property type="entry name" value="SERINE/THREONINE-PROTEIN KINASE DOA-RELATED"/>
    <property type="match status" value="1"/>
</dbReference>
<keyword evidence="2" id="KW-0808">Transferase</keyword>
<dbReference type="OrthoDB" id="3068150at2759"/>
<keyword evidence="5" id="KW-0067">ATP-binding</keyword>
<keyword evidence="3" id="KW-0547">Nucleotide-binding</keyword>
<evidence type="ECO:0000259" key="6">
    <source>
        <dbReference type="PROSITE" id="PS50011"/>
    </source>
</evidence>
<dbReference type="Proteomes" id="UP000521943">
    <property type="component" value="Unassembled WGS sequence"/>
</dbReference>
<dbReference type="SMART" id="SM00220">
    <property type="entry name" value="S_TKc"/>
    <property type="match status" value="1"/>
</dbReference>